<evidence type="ECO:0008006" key="3">
    <source>
        <dbReference type="Google" id="ProtNLM"/>
    </source>
</evidence>
<dbReference type="KEGG" id="fiy:BN1229_v1_3661"/>
<evidence type="ECO:0000313" key="2">
    <source>
        <dbReference type="Proteomes" id="UP000033187"/>
    </source>
</evidence>
<protein>
    <recommendedName>
        <fullName evidence="3">Methyltransferase FkbM domain-containing protein</fullName>
    </recommendedName>
</protein>
<proteinExistence type="predicted"/>
<sequence>MFRKIFHGLTGRLDHILASHGHTFAMSKELLERSLFLNGQIAAMQVRQREQIKTLADVEFRVTSQWGEDGIIEWLCHKLPNIDRSFVEFGVENFGEANTRFLLQNRGWRGLVLDGNSAHMDYVRSEAIHWKHDLVAESAFITAENINDLITRNGFAGELGILSVDIDGNDYWVLKAIASVNPAILIAEINGVLGDHHSITIPYDPSFRRLSAHHSGQYFGASIKAMISLAEERGYAFVGTNSTGVNAFFVRSDLAGPVLSSIETIKAWPARHRDSRDVSGALTFARGPAKIDLIKDLPVYDLERDIIVPIESLLPLYSDAWAREM</sequence>
<dbReference type="OrthoDB" id="9810122at2"/>
<reference evidence="2" key="1">
    <citation type="submission" date="2015-02" db="EMBL/GenBank/DDBJ databases">
        <authorList>
            <person name="Chooi Y.-H."/>
        </authorList>
    </citation>
    <scope>NUCLEOTIDE SEQUENCE [LARGE SCALE GENOMIC DNA]</scope>
    <source>
        <strain evidence="2">strain Y</strain>
    </source>
</reference>
<evidence type="ECO:0000313" key="1">
    <source>
        <dbReference type="EMBL" id="CPR22228.1"/>
    </source>
</evidence>
<dbReference type="RefSeq" id="WP_052744039.1">
    <property type="nucleotide sequence ID" value="NZ_LN829118.1"/>
</dbReference>
<keyword evidence="2" id="KW-1185">Reference proteome</keyword>
<name>A0A0D6JJS7_9HYPH</name>
<dbReference type="AlphaFoldDB" id="A0A0D6JJS7"/>
<accession>A0A0D6JJS7</accession>
<dbReference type="KEGG" id="fil:BN1229_v1_3667"/>
<gene>
    <name evidence="1" type="ORF">YBN1229_v1_3661</name>
</gene>
<dbReference type="EMBL" id="LN829119">
    <property type="protein sequence ID" value="CPR22228.1"/>
    <property type="molecule type" value="Genomic_DNA"/>
</dbReference>
<organism evidence="1 2">
    <name type="scientific">Candidatus Filomicrobium marinum</name>
    <dbReference type="NCBI Taxonomy" id="1608628"/>
    <lineage>
        <taxon>Bacteria</taxon>
        <taxon>Pseudomonadati</taxon>
        <taxon>Pseudomonadota</taxon>
        <taxon>Alphaproteobacteria</taxon>
        <taxon>Hyphomicrobiales</taxon>
        <taxon>Hyphomicrobiaceae</taxon>
        <taxon>Filomicrobium</taxon>
    </lineage>
</organism>
<dbReference type="Proteomes" id="UP000033187">
    <property type="component" value="Chromosome 1"/>
</dbReference>